<name>A0ABW9QXQ3_9ACTN</name>
<comment type="caution">
    <text evidence="2">The sequence shown here is derived from an EMBL/GenBank/DDBJ whole genome shotgun (WGS) entry which is preliminary data.</text>
</comment>
<evidence type="ECO:0000313" key="3">
    <source>
        <dbReference type="Proteomes" id="UP000437736"/>
    </source>
</evidence>
<reference evidence="2 3" key="1">
    <citation type="submission" date="2019-11" db="EMBL/GenBank/DDBJ databases">
        <title>Acidiferrimicrobium australis gen. nov., sp. nov., an acidophilic and obligately heterotrophic, member of the Actinobacteria that catalyses dissimilatory oxido- reduction of iron isolated from metal-rich acidic water in Chile.</title>
        <authorList>
            <person name="Gonzalez D."/>
            <person name="Huber K."/>
            <person name="Hedrich S."/>
            <person name="Rojas-Villalobos C."/>
            <person name="Quatrini R."/>
            <person name="Dinamarca M.A."/>
            <person name="Schwarz A."/>
            <person name="Canales C."/>
            <person name="Nancucheo I."/>
        </authorList>
    </citation>
    <scope>NUCLEOTIDE SEQUENCE [LARGE SCALE GENOMIC DNA]</scope>
    <source>
        <strain evidence="2 3">USS-CCA1</strain>
    </source>
</reference>
<evidence type="ECO:0000313" key="2">
    <source>
        <dbReference type="EMBL" id="MST34649.1"/>
    </source>
</evidence>
<feature type="transmembrane region" description="Helical" evidence="1">
    <location>
        <begin position="12"/>
        <end position="34"/>
    </location>
</feature>
<evidence type="ECO:0008006" key="4">
    <source>
        <dbReference type="Google" id="ProtNLM"/>
    </source>
</evidence>
<sequence>MTPFAEPRTDGPLARSALVVNIMGLGMLTAGVAVQLPPAGSRQAAAA</sequence>
<organism evidence="2 3">
    <name type="scientific">Acidiferrimicrobium australe</name>
    <dbReference type="NCBI Taxonomy" id="2664430"/>
    <lineage>
        <taxon>Bacteria</taxon>
        <taxon>Bacillati</taxon>
        <taxon>Actinomycetota</taxon>
        <taxon>Acidimicrobiia</taxon>
        <taxon>Acidimicrobiales</taxon>
        <taxon>Acidimicrobiaceae</taxon>
        <taxon>Acidiferrimicrobium</taxon>
    </lineage>
</organism>
<feature type="non-terminal residue" evidence="2">
    <location>
        <position position="47"/>
    </location>
</feature>
<evidence type="ECO:0000256" key="1">
    <source>
        <dbReference type="SAM" id="Phobius"/>
    </source>
</evidence>
<accession>A0ABW9QXQ3</accession>
<protein>
    <recommendedName>
        <fullName evidence="4">MFS transporter</fullName>
    </recommendedName>
</protein>
<dbReference type="EMBL" id="WJHE01001125">
    <property type="protein sequence ID" value="MST34649.1"/>
    <property type="molecule type" value="Genomic_DNA"/>
</dbReference>
<keyword evidence="1" id="KW-0812">Transmembrane</keyword>
<keyword evidence="3" id="KW-1185">Reference proteome</keyword>
<dbReference type="Proteomes" id="UP000437736">
    <property type="component" value="Unassembled WGS sequence"/>
</dbReference>
<proteinExistence type="predicted"/>
<keyword evidence="1" id="KW-0472">Membrane</keyword>
<keyword evidence="1" id="KW-1133">Transmembrane helix</keyword>
<gene>
    <name evidence="2" type="ORF">GHK86_18210</name>
</gene>